<dbReference type="GO" id="GO:0030170">
    <property type="term" value="F:pyridoxal phosphate binding"/>
    <property type="evidence" value="ECO:0007669"/>
    <property type="project" value="InterPro"/>
</dbReference>
<dbReference type="EC" id="2.3.1.47" evidence="5 10"/>
<comment type="catalytic activity">
    <reaction evidence="9">
        <text>6-carboxyhexanoyl-[ACP] + L-alanine + H(+) = (8S)-8-amino-7-oxononanoate + holo-[ACP] + CO2</text>
        <dbReference type="Rhea" id="RHEA:42288"/>
        <dbReference type="Rhea" id="RHEA-COMP:9685"/>
        <dbReference type="Rhea" id="RHEA-COMP:9955"/>
        <dbReference type="ChEBI" id="CHEBI:15378"/>
        <dbReference type="ChEBI" id="CHEBI:16526"/>
        <dbReference type="ChEBI" id="CHEBI:57972"/>
        <dbReference type="ChEBI" id="CHEBI:64479"/>
        <dbReference type="ChEBI" id="CHEBI:78846"/>
        <dbReference type="ChEBI" id="CHEBI:149468"/>
        <dbReference type="EC" id="2.3.1.47"/>
    </reaction>
</comment>
<dbReference type="AlphaFoldDB" id="A0A5A9XQ72"/>
<evidence type="ECO:0000256" key="2">
    <source>
        <dbReference type="ARBA" id="ARBA00004746"/>
    </source>
</evidence>
<feature type="modified residue" description="N6-(pyridoxal phosphate)lysine" evidence="11">
    <location>
        <position position="248"/>
    </location>
</feature>
<comment type="caution">
    <text evidence="13">The sequence shown here is derived from an EMBL/GenBank/DDBJ whole genome shotgun (WGS) entry which is preliminary data.</text>
</comment>
<keyword evidence="14" id="KW-1185">Reference proteome</keyword>
<dbReference type="OrthoDB" id="9807157at2"/>
<organism evidence="13 14">
    <name type="scientific">Oryzomonas rubra</name>
    <dbReference type="NCBI Taxonomy" id="2509454"/>
    <lineage>
        <taxon>Bacteria</taxon>
        <taxon>Pseudomonadati</taxon>
        <taxon>Thermodesulfobacteriota</taxon>
        <taxon>Desulfuromonadia</taxon>
        <taxon>Geobacterales</taxon>
        <taxon>Geobacteraceae</taxon>
        <taxon>Oryzomonas</taxon>
    </lineage>
</organism>
<dbReference type="HAMAP" id="MF_01693">
    <property type="entry name" value="BioF_aminotrans_2"/>
    <property type="match status" value="1"/>
</dbReference>
<evidence type="ECO:0000256" key="7">
    <source>
        <dbReference type="ARBA" id="ARBA00022756"/>
    </source>
</evidence>
<evidence type="ECO:0000256" key="6">
    <source>
        <dbReference type="ARBA" id="ARBA00022679"/>
    </source>
</evidence>
<keyword evidence="8 11" id="KW-0663">Pyridoxal phosphate</keyword>
<dbReference type="Gene3D" id="3.40.640.10">
    <property type="entry name" value="Type I PLP-dependent aspartate aminotransferase-like (Major domain)"/>
    <property type="match status" value="1"/>
</dbReference>
<dbReference type="InterPro" id="IPR015421">
    <property type="entry name" value="PyrdxlP-dep_Trfase_major"/>
</dbReference>
<evidence type="ECO:0000259" key="12">
    <source>
        <dbReference type="Pfam" id="PF00155"/>
    </source>
</evidence>
<dbReference type="NCBIfam" id="TIGR00858">
    <property type="entry name" value="bioF"/>
    <property type="match status" value="1"/>
</dbReference>
<keyword evidence="13" id="KW-0012">Acyltransferase</keyword>
<dbReference type="InterPro" id="IPR022834">
    <property type="entry name" value="AONS_Proteobacteria"/>
</dbReference>
<evidence type="ECO:0000256" key="8">
    <source>
        <dbReference type="ARBA" id="ARBA00022898"/>
    </source>
</evidence>
<evidence type="ECO:0000256" key="1">
    <source>
        <dbReference type="ARBA" id="ARBA00001933"/>
    </source>
</evidence>
<dbReference type="Pfam" id="PF00155">
    <property type="entry name" value="Aminotran_1_2"/>
    <property type="match status" value="1"/>
</dbReference>
<dbReference type="InterPro" id="IPR004839">
    <property type="entry name" value="Aminotransferase_I/II_large"/>
</dbReference>
<evidence type="ECO:0000313" key="14">
    <source>
        <dbReference type="Proteomes" id="UP000324298"/>
    </source>
</evidence>
<evidence type="ECO:0000256" key="4">
    <source>
        <dbReference type="ARBA" id="ARBA00011738"/>
    </source>
</evidence>
<dbReference type="InterPro" id="IPR050087">
    <property type="entry name" value="AON_synthase_class-II"/>
</dbReference>
<comment type="similarity">
    <text evidence="3">Belongs to the class-II pyridoxal-phosphate-dependent aminotransferase family. BioF subfamily.</text>
</comment>
<keyword evidence="7" id="KW-0093">Biotin biosynthesis</keyword>
<dbReference type="UniPathway" id="UPA00078"/>
<dbReference type="Proteomes" id="UP000324298">
    <property type="component" value="Unassembled WGS sequence"/>
</dbReference>
<comment type="pathway">
    <text evidence="2">Cofactor biosynthesis; biotin biosynthesis.</text>
</comment>
<dbReference type="InterPro" id="IPR015422">
    <property type="entry name" value="PyrdxlP-dep_Trfase_small"/>
</dbReference>
<evidence type="ECO:0000313" key="13">
    <source>
        <dbReference type="EMBL" id="KAA0895287.1"/>
    </source>
</evidence>
<proteinExistence type="inferred from homology"/>
<sequence length="402" mass="43210">MHLHWLTIGGAVEISIQQELEQIRERGLYRKTHLIQGRQSAWVEMDGKKLLLLCSNNYLGLADHPALIEAAVNATTQFGVSSGASRLVSGTMELHERLEAAVARFKHTEAALLFNSGYAANTGIISALAGRGDIIFSDRLNHASIIDGALLSGARLVRYPHNDHNALARLLEKQRGSGRALIVTDGVFSMDGDIAPLRELVGLKAAHGALLMVDDAHGSGVLGEQGRGTAEMLGITEGVDVLMGTFGKALGSYGAYAAVSQELRELLLNRARSFIFSTSLPPSVLAASLAAIELVQSPEGANRREQLRRKSDLFRNSMRSAGFTLPDGATQIVPLVTGQADTTMRFSEMLLDEGVYVQGIRPPTVPAGACRLRFTLMATHGSDDLIWAAERIIAVGRRLGVI</sequence>
<gene>
    <name evidence="13" type="primary">bioF</name>
    <name evidence="13" type="ORF">ET418_01855</name>
</gene>
<dbReference type="CDD" id="cd06454">
    <property type="entry name" value="KBL_like"/>
    <property type="match status" value="1"/>
</dbReference>
<evidence type="ECO:0000256" key="3">
    <source>
        <dbReference type="ARBA" id="ARBA00010008"/>
    </source>
</evidence>
<comment type="cofactor">
    <cofactor evidence="1 11">
        <name>pyridoxal 5'-phosphate</name>
        <dbReference type="ChEBI" id="CHEBI:597326"/>
    </cofactor>
</comment>
<dbReference type="PANTHER" id="PTHR13693">
    <property type="entry name" value="CLASS II AMINOTRANSFERASE/8-AMINO-7-OXONONANOATE SYNTHASE"/>
    <property type="match status" value="1"/>
</dbReference>
<comment type="subunit">
    <text evidence="4">Homodimer.</text>
</comment>
<dbReference type="PANTHER" id="PTHR13693:SF100">
    <property type="entry name" value="8-AMINO-7-OXONONANOATE SYNTHASE"/>
    <property type="match status" value="1"/>
</dbReference>
<dbReference type="Gene3D" id="3.90.1150.10">
    <property type="entry name" value="Aspartate Aminotransferase, domain 1"/>
    <property type="match status" value="1"/>
</dbReference>
<evidence type="ECO:0000256" key="9">
    <source>
        <dbReference type="ARBA" id="ARBA00047715"/>
    </source>
</evidence>
<dbReference type="InterPro" id="IPR015424">
    <property type="entry name" value="PyrdxlP-dep_Trfase"/>
</dbReference>
<accession>A0A5A9XQ72</accession>
<dbReference type="PROSITE" id="PS00599">
    <property type="entry name" value="AA_TRANSFER_CLASS_2"/>
    <property type="match status" value="1"/>
</dbReference>
<dbReference type="SUPFAM" id="SSF53383">
    <property type="entry name" value="PLP-dependent transferases"/>
    <property type="match status" value="1"/>
</dbReference>
<evidence type="ECO:0000256" key="11">
    <source>
        <dbReference type="PIRSR" id="PIRSR604723-51"/>
    </source>
</evidence>
<dbReference type="GO" id="GO:0009102">
    <property type="term" value="P:biotin biosynthetic process"/>
    <property type="evidence" value="ECO:0007669"/>
    <property type="project" value="UniProtKB-UniRule"/>
</dbReference>
<evidence type="ECO:0000256" key="10">
    <source>
        <dbReference type="NCBIfam" id="TIGR00858"/>
    </source>
</evidence>
<dbReference type="EMBL" id="SRSD01000001">
    <property type="protein sequence ID" value="KAA0895287.1"/>
    <property type="molecule type" value="Genomic_DNA"/>
</dbReference>
<name>A0A5A9XQ72_9BACT</name>
<feature type="domain" description="Aminotransferase class I/classII large" evidence="12">
    <location>
        <begin position="49"/>
        <end position="392"/>
    </location>
</feature>
<dbReference type="GO" id="GO:0008710">
    <property type="term" value="F:8-amino-7-oxononanoate synthase activity"/>
    <property type="evidence" value="ECO:0007669"/>
    <property type="project" value="UniProtKB-UniRule"/>
</dbReference>
<keyword evidence="6 13" id="KW-0808">Transferase</keyword>
<dbReference type="InterPro" id="IPR004723">
    <property type="entry name" value="AONS_Archaea/Proteobacteria"/>
</dbReference>
<evidence type="ECO:0000256" key="5">
    <source>
        <dbReference type="ARBA" id="ARBA00013187"/>
    </source>
</evidence>
<dbReference type="InterPro" id="IPR001917">
    <property type="entry name" value="Aminotrans_II_pyridoxalP_BS"/>
</dbReference>
<reference evidence="13 14" key="1">
    <citation type="submission" date="2019-04" db="EMBL/GenBank/DDBJ databases">
        <title>Geobacter ruber sp. nov., ferric-reducing bacteria isolated from paddy soil.</title>
        <authorList>
            <person name="Xu Z."/>
            <person name="Masuda Y."/>
            <person name="Itoh H."/>
            <person name="Senoo K."/>
        </authorList>
    </citation>
    <scope>NUCLEOTIDE SEQUENCE [LARGE SCALE GENOMIC DNA]</scope>
    <source>
        <strain evidence="13 14">Red88</strain>
    </source>
</reference>
<protein>
    <recommendedName>
        <fullName evidence="5 10">8-amino-7-oxononanoate synthase</fullName>
        <ecNumber evidence="5 10">2.3.1.47</ecNumber>
    </recommendedName>
</protein>